<evidence type="ECO:0000259" key="1">
    <source>
        <dbReference type="PROSITE" id="PS51154"/>
    </source>
</evidence>
<dbReference type="EMBL" id="VYKK01000015">
    <property type="protein sequence ID" value="KAA9004258.1"/>
    <property type="molecule type" value="Genomic_DNA"/>
</dbReference>
<dbReference type="Proteomes" id="UP000367750">
    <property type="component" value="Unassembled WGS sequence"/>
</dbReference>
<evidence type="ECO:0000313" key="2">
    <source>
        <dbReference type="EMBL" id="KAA9004258.1"/>
    </source>
</evidence>
<dbReference type="InterPro" id="IPR002589">
    <property type="entry name" value="Macro_dom"/>
</dbReference>
<feature type="domain" description="Macro" evidence="1">
    <location>
        <begin position="1"/>
        <end position="179"/>
    </location>
</feature>
<comment type="caution">
    <text evidence="2">The sequence shown here is derived from an EMBL/GenBank/DDBJ whole genome shotgun (WGS) entry which is preliminary data.</text>
</comment>
<keyword evidence="3" id="KW-1185">Reference proteome</keyword>
<proteinExistence type="predicted"/>
<evidence type="ECO:0000313" key="3">
    <source>
        <dbReference type="Proteomes" id="UP000367750"/>
    </source>
</evidence>
<dbReference type="InterPro" id="IPR043472">
    <property type="entry name" value="Macro_dom-like"/>
</dbReference>
<gene>
    <name evidence="2" type="ORF">F4V43_11840</name>
</gene>
<name>A0A5J5G913_9BACL</name>
<dbReference type="Pfam" id="PF01661">
    <property type="entry name" value="Macro"/>
    <property type="match status" value="1"/>
</dbReference>
<sequence>MKGTGIEAIRGDITAWGGDAIVNAANSGLFGGGGVDGAIHRAGGPAIAEECAEIRRRQGGCLPGEAVRTGPGRLGVRHLIHTVGPIWKGGSAGERDILARCYRSSLKLAAELGARSVAFPNISTGIYGFPKDEACGIALRTVADYLAAAAEETRPEEIVFICFEADNLALYEEQMEHFKQSGDHKGNRGK</sequence>
<dbReference type="PANTHER" id="PTHR11106:SF27">
    <property type="entry name" value="MACRO DOMAIN-CONTAINING PROTEIN"/>
    <property type="match status" value="1"/>
</dbReference>
<dbReference type="AlphaFoldDB" id="A0A5J5G913"/>
<dbReference type="CDD" id="cd02908">
    <property type="entry name" value="Macro_OAADPr_deacetylase"/>
    <property type="match status" value="1"/>
</dbReference>
<dbReference type="OrthoDB" id="6194521at2"/>
<reference evidence="2 3" key="1">
    <citation type="submission" date="2019-09" db="EMBL/GenBank/DDBJ databases">
        <title>Bacillus ochoae sp. nov., Paenibacillus whitsoniae sp. nov., Paenibacillus spiritus sp. nov. Isolated from the Mars Exploration Rover during spacecraft assembly.</title>
        <authorList>
            <person name="Seuylemezian A."/>
            <person name="Vaishampayan P."/>
        </authorList>
    </citation>
    <scope>NUCLEOTIDE SEQUENCE [LARGE SCALE GENOMIC DNA]</scope>
    <source>
        <strain evidence="2 3">MER_111</strain>
    </source>
</reference>
<dbReference type="NCBIfam" id="NF001664">
    <property type="entry name" value="PRK00431.1-6"/>
    <property type="match status" value="1"/>
</dbReference>
<dbReference type="SMART" id="SM00506">
    <property type="entry name" value="A1pp"/>
    <property type="match status" value="1"/>
</dbReference>
<dbReference type="Gene3D" id="3.40.220.10">
    <property type="entry name" value="Leucine Aminopeptidase, subunit E, domain 1"/>
    <property type="match status" value="1"/>
</dbReference>
<accession>A0A5J5G913</accession>
<dbReference type="SUPFAM" id="SSF52949">
    <property type="entry name" value="Macro domain-like"/>
    <property type="match status" value="1"/>
</dbReference>
<organism evidence="2 3">
    <name type="scientific">Paenibacillus spiritus</name>
    <dbReference type="NCBI Taxonomy" id="2496557"/>
    <lineage>
        <taxon>Bacteria</taxon>
        <taxon>Bacillati</taxon>
        <taxon>Bacillota</taxon>
        <taxon>Bacilli</taxon>
        <taxon>Bacillales</taxon>
        <taxon>Paenibacillaceae</taxon>
        <taxon>Paenibacillus</taxon>
    </lineage>
</organism>
<dbReference type="PANTHER" id="PTHR11106">
    <property type="entry name" value="GANGLIOSIDE INDUCED DIFFERENTIATION ASSOCIATED PROTEIN 2-RELATED"/>
    <property type="match status" value="1"/>
</dbReference>
<dbReference type="PROSITE" id="PS51154">
    <property type="entry name" value="MACRO"/>
    <property type="match status" value="1"/>
</dbReference>
<protein>
    <submittedName>
        <fullName evidence="2">O-acetyl-ADP-ribose deacetylase</fullName>
    </submittedName>
</protein>